<evidence type="ECO:0000313" key="3">
    <source>
        <dbReference type="Proteomes" id="UP001458880"/>
    </source>
</evidence>
<dbReference type="EMBL" id="JASPKY010000389">
    <property type="protein sequence ID" value="KAK9702597.1"/>
    <property type="molecule type" value="Genomic_DNA"/>
</dbReference>
<dbReference type="PANTHER" id="PTHR16311">
    <property type="entry name" value="THROMBOSPONDIN TYPE I DOMAIN-CONTAINING 1"/>
    <property type="match status" value="1"/>
</dbReference>
<dbReference type="Gene3D" id="2.20.100.10">
    <property type="entry name" value="Thrombospondin type-1 (TSP1) repeat"/>
    <property type="match status" value="1"/>
</dbReference>
<keyword evidence="1" id="KW-1015">Disulfide bond</keyword>
<dbReference type="AlphaFoldDB" id="A0AAW1JGQ7"/>
<name>A0AAW1JGQ7_POPJA</name>
<dbReference type="Proteomes" id="UP001458880">
    <property type="component" value="Unassembled WGS sequence"/>
</dbReference>
<dbReference type="SUPFAM" id="SSF82895">
    <property type="entry name" value="TSP-1 type 1 repeat"/>
    <property type="match status" value="1"/>
</dbReference>
<dbReference type="InterPro" id="IPR036383">
    <property type="entry name" value="TSP1_rpt_sf"/>
</dbReference>
<comment type="caution">
    <text evidence="2">The sequence shown here is derived from an EMBL/GenBank/DDBJ whole genome shotgun (WGS) entry which is preliminary data.</text>
</comment>
<dbReference type="Pfam" id="PF00090">
    <property type="entry name" value="TSP_1"/>
    <property type="match status" value="1"/>
</dbReference>
<organism evidence="2 3">
    <name type="scientific">Popillia japonica</name>
    <name type="common">Japanese beetle</name>
    <dbReference type="NCBI Taxonomy" id="7064"/>
    <lineage>
        <taxon>Eukaryota</taxon>
        <taxon>Metazoa</taxon>
        <taxon>Ecdysozoa</taxon>
        <taxon>Arthropoda</taxon>
        <taxon>Hexapoda</taxon>
        <taxon>Insecta</taxon>
        <taxon>Pterygota</taxon>
        <taxon>Neoptera</taxon>
        <taxon>Endopterygota</taxon>
        <taxon>Coleoptera</taxon>
        <taxon>Polyphaga</taxon>
        <taxon>Scarabaeiformia</taxon>
        <taxon>Scarabaeidae</taxon>
        <taxon>Rutelinae</taxon>
        <taxon>Popillia</taxon>
    </lineage>
</organism>
<protein>
    <submittedName>
        <fullName evidence="2">Thrombospondin type 1 domain</fullName>
    </submittedName>
</protein>
<dbReference type="InterPro" id="IPR000884">
    <property type="entry name" value="TSP1_rpt"/>
</dbReference>
<sequence length="82" mass="9322">MNNVINLFYCIHSEAESGGWGPWTNWTHCSSTCIGGTKTRYRFCDSPPPRYGAKFCEVSSPIVGRRSTRAQREIFLCEKTAR</sequence>
<dbReference type="SMART" id="SM00209">
    <property type="entry name" value="TSP1"/>
    <property type="match status" value="1"/>
</dbReference>
<evidence type="ECO:0000256" key="1">
    <source>
        <dbReference type="ARBA" id="ARBA00023157"/>
    </source>
</evidence>
<accession>A0AAW1JGQ7</accession>
<dbReference type="PROSITE" id="PS50092">
    <property type="entry name" value="TSP1"/>
    <property type="match status" value="1"/>
</dbReference>
<proteinExistence type="predicted"/>
<evidence type="ECO:0000313" key="2">
    <source>
        <dbReference type="EMBL" id="KAK9702597.1"/>
    </source>
</evidence>
<gene>
    <name evidence="2" type="ORF">QE152_g29838</name>
</gene>
<dbReference type="FunFam" id="2.20.100.10:FF:000001">
    <property type="entry name" value="semaphorin-5A isoform X1"/>
    <property type="match status" value="1"/>
</dbReference>
<keyword evidence="3" id="KW-1185">Reference proteome</keyword>
<dbReference type="InterPro" id="IPR038877">
    <property type="entry name" value="THSD1"/>
</dbReference>
<reference evidence="2 3" key="1">
    <citation type="journal article" date="2024" name="BMC Genomics">
        <title>De novo assembly and annotation of Popillia japonica's genome with initial clues to its potential as an invasive pest.</title>
        <authorList>
            <person name="Cucini C."/>
            <person name="Boschi S."/>
            <person name="Funari R."/>
            <person name="Cardaioli E."/>
            <person name="Iannotti N."/>
            <person name="Marturano G."/>
            <person name="Paoli F."/>
            <person name="Bruttini M."/>
            <person name="Carapelli A."/>
            <person name="Frati F."/>
            <person name="Nardi F."/>
        </authorList>
    </citation>
    <scope>NUCLEOTIDE SEQUENCE [LARGE SCALE GENOMIC DNA]</scope>
    <source>
        <strain evidence="2">DMR45628</strain>
    </source>
</reference>
<dbReference type="GO" id="GO:0071944">
    <property type="term" value="C:cell periphery"/>
    <property type="evidence" value="ECO:0007669"/>
    <property type="project" value="TreeGrafter"/>
</dbReference>
<dbReference type="PANTHER" id="PTHR16311:SF3">
    <property type="entry name" value="THROMBOSPONDIN TYPE-1 DOMAIN-CONTAINING PROTEIN 1"/>
    <property type="match status" value="1"/>
</dbReference>